<keyword evidence="2" id="KW-0472">Membrane</keyword>
<feature type="region of interest" description="Disordered" evidence="1">
    <location>
        <begin position="181"/>
        <end position="222"/>
    </location>
</feature>
<organism evidence="4">
    <name type="scientific">Pedococcus sp. KACC 23699</name>
    <dbReference type="NCBI Taxonomy" id="3149228"/>
    <lineage>
        <taxon>Bacteria</taxon>
        <taxon>Bacillati</taxon>
        <taxon>Actinomycetota</taxon>
        <taxon>Actinomycetes</taxon>
        <taxon>Micrococcales</taxon>
        <taxon>Intrasporangiaceae</taxon>
        <taxon>Pedococcus</taxon>
    </lineage>
</organism>
<dbReference type="EMBL" id="CP157483">
    <property type="protein sequence ID" value="XBO43654.1"/>
    <property type="molecule type" value="Genomic_DNA"/>
</dbReference>
<dbReference type="RefSeq" id="WP_406831092.1">
    <property type="nucleotide sequence ID" value="NZ_CP157483.1"/>
</dbReference>
<keyword evidence="2" id="KW-1133">Transmembrane helix</keyword>
<proteinExistence type="predicted"/>
<keyword evidence="2" id="KW-0812">Transmembrane</keyword>
<evidence type="ECO:0000256" key="2">
    <source>
        <dbReference type="SAM" id="Phobius"/>
    </source>
</evidence>
<feature type="compositionally biased region" description="Low complexity" evidence="1">
    <location>
        <begin position="49"/>
        <end position="59"/>
    </location>
</feature>
<feature type="region of interest" description="Disordered" evidence="1">
    <location>
        <begin position="37"/>
        <end position="59"/>
    </location>
</feature>
<reference evidence="4" key="1">
    <citation type="submission" date="2024-05" db="EMBL/GenBank/DDBJ databases">
        <authorList>
            <person name="Kim S."/>
            <person name="Heo J."/>
            <person name="Choi H."/>
            <person name="Choi Y."/>
            <person name="Kwon S.-W."/>
            <person name="Kim Y."/>
        </authorList>
    </citation>
    <scope>NUCLEOTIDE SEQUENCE</scope>
    <source>
        <strain evidence="4">KACC 23699</strain>
    </source>
</reference>
<feature type="compositionally biased region" description="Low complexity" evidence="1">
    <location>
        <begin position="189"/>
        <end position="210"/>
    </location>
</feature>
<evidence type="ECO:0000259" key="3">
    <source>
        <dbReference type="Pfam" id="PF25362"/>
    </source>
</evidence>
<dbReference type="InterPro" id="IPR057446">
    <property type="entry name" value="PH_bac"/>
</dbReference>
<feature type="transmembrane region" description="Helical" evidence="2">
    <location>
        <begin position="6"/>
        <end position="25"/>
    </location>
</feature>
<evidence type="ECO:0000256" key="1">
    <source>
        <dbReference type="SAM" id="MobiDB-lite"/>
    </source>
</evidence>
<protein>
    <recommendedName>
        <fullName evidence="3">PH domain-containing protein</fullName>
    </recommendedName>
</protein>
<sequence length="222" mass="23716">MTRLQAVGVLLVALGLIYALLYAAWLRKRRQHTSATIAAERERHDADGAADAPTTTAGPAQLSVEGTYVSTTTAVSRLERVTVEGLGNRAKATLLVTRGTPEQLVRIERQGESTVLITGPRLVSVRRDRGMVGKFVGSNRMLVLQWRAEDGALYETGFLPRYKADLDRVESALWWHTGESRDADANQGATTDAPATAAPATDASATDTSAINAPATEGNSPS</sequence>
<dbReference type="Pfam" id="PF25362">
    <property type="entry name" value="bPH_11"/>
    <property type="match status" value="1"/>
</dbReference>
<name>A0AAU7JU58_9MICO</name>
<feature type="domain" description="PH" evidence="3">
    <location>
        <begin position="52"/>
        <end position="169"/>
    </location>
</feature>
<evidence type="ECO:0000313" key="4">
    <source>
        <dbReference type="EMBL" id="XBO43654.1"/>
    </source>
</evidence>
<dbReference type="AlphaFoldDB" id="A0AAU7JU58"/>
<accession>A0AAU7JU58</accession>
<gene>
    <name evidence="4" type="ORF">ABEG17_19155</name>
</gene>